<feature type="transmembrane region" description="Helical" evidence="6">
    <location>
        <begin position="113"/>
        <end position="134"/>
    </location>
</feature>
<keyword evidence="2" id="KW-1003">Cell membrane</keyword>
<sequence>MQQNLTFYSLSYVPGFKMRLFRKIKVIQFLLKDAFREYRKNDPLRLGASTAFFTTFALPPILVLLINFLGLLYSADIISAQLISKVQSLLGYRTGSGQLSKILDNIQHIPPNGYYAALGMLFLIFVATTLFIVVKSSLNQLWDVRPCPTGTWRRIFKTRLIALGLIIFTGILFIITLLAESAINYLGDTLFYVLPSRGLIIIRLGNALVSYLIVTAWFAITFKYLPDIRIAWRPVWVGAFFTGLLFTVGKLILGRLLLHSNLGPIYGPSASILILMLFVFYSAMLMFYGASFTKSYAHYAAFKVRPKAFVRRFRSKTHKAPIAKLTAEPKTGKLPTYLSWNEIRKLINNYD</sequence>
<dbReference type="AlphaFoldDB" id="A0A7L7LFE4"/>
<reference evidence="7 8" key="2">
    <citation type="submission" date="2020-08" db="EMBL/GenBank/DDBJ databases">
        <title>Adhaeribacter dokdonensis sp. nov., isolated from the rhizosphere of Elymus tsukushiensis, a plant native to the Dokdo Islands, Republic of Korea.</title>
        <authorList>
            <person name="Ghim S.Y."/>
        </authorList>
    </citation>
    <scope>NUCLEOTIDE SEQUENCE [LARGE SCALE GENOMIC DNA]</scope>
    <source>
        <strain evidence="7 8">KUDC8001</strain>
    </source>
</reference>
<dbReference type="Pfam" id="PF03631">
    <property type="entry name" value="Virul_fac_BrkB"/>
    <property type="match status" value="1"/>
</dbReference>
<dbReference type="KEGG" id="add:HUW48_25820"/>
<dbReference type="Proteomes" id="UP000514509">
    <property type="component" value="Chromosome"/>
</dbReference>
<dbReference type="PANTHER" id="PTHR30213">
    <property type="entry name" value="INNER MEMBRANE PROTEIN YHJD"/>
    <property type="match status" value="1"/>
</dbReference>
<reference evidence="7 8" key="1">
    <citation type="submission" date="2020-06" db="EMBL/GenBank/DDBJ databases">
        <authorList>
            <person name="Hwang Y.J."/>
        </authorList>
    </citation>
    <scope>NUCLEOTIDE SEQUENCE [LARGE SCALE GENOMIC DNA]</scope>
    <source>
        <strain evidence="7 8">KUDC8001</strain>
    </source>
</reference>
<accession>A0A7L7LFE4</accession>
<evidence type="ECO:0000256" key="1">
    <source>
        <dbReference type="ARBA" id="ARBA00004651"/>
    </source>
</evidence>
<evidence type="ECO:0000313" key="8">
    <source>
        <dbReference type="Proteomes" id="UP000514509"/>
    </source>
</evidence>
<evidence type="ECO:0000256" key="4">
    <source>
        <dbReference type="ARBA" id="ARBA00022989"/>
    </source>
</evidence>
<keyword evidence="8" id="KW-1185">Reference proteome</keyword>
<evidence type="ECO:0000313" key="7">
    <source>
        <dbReference type="EMBL" id="QMU31235.1"/>
    </source>
</evidence>
<feature type="transmembrane region" description="Helical" evidence="6">
    <location>
        <begin position="160"/>
        <end position="179"/>
    </location>
</feature>
<feature type="transmembrane region" description="Helical" evidence="6">
    <location>
        <begin position="265"/>
        <end position="288"/>
    </location>
</feature>
<organism evidence="7 8">
    <name type="scientific">Adhaeribacter radiodurans</name>
    <dbReference type="NCBI Taxonomy" id="2745197"/>
    <lineage>
        <taxon>Bacteria</taxon>
        <taxon>Pseudomonadati</taxon>
        <taxon>Bacteroidota</taxon>
        <taxon>Cytophagia</taxon>
        <taxon>Cytophagales</taxon>
        <taxon>Hymenobacteraceae</taxon>
        <taxon>Adhaeribacter</taxon>
    </lineage>
</organism>
<gene>
    <name evidence="7" type="ORF">HUW48_25820</name>
</gene>
<dbReference type="PANTHER" id="PTHR30213:SF1">
    <property type="entry name" value="INNER MEMBRANE PROTEIN YHJD"/>
    <property type="match status" value="1"/>
</dbReference>
<evidence type="ECO:0000256" key="5">
    <source>
        <dbReference type="ARBA" id="ARBA00023136"/>
    </source>
</evidence>
<comment type="subcellular location">
    <subcellularLocation>
        <location evidence="1">Cell membrane</location>
        <topology evidence="1">Multi-pass membrane protein</topology>
    </subcellularLocation>
</comment>
<feature type="transmembrane region" description="Helical" evidence="6">
    <location>
        <begin position="46"/>
        <end position="73"/>
    </location>
</feature>
<keyword evidence="4 6" id="KW-1133">Transmembrane helix</keyword>
<evidence type="ECO:0000256" key="6">
    <source>
        <dbReference type="SAM" id="Phobius"/>
    </source>
</evidence>
<proteinExistence type="predicted"/>
<name>A0A7L7LFE4_9BACT</name>
<dbReference type="GO" id="GO:0005886">
    <property type="term" value="C:plasma membrane"/>
    <property type="evidence" value="ECO:0007669"/>
    <property type="project" value="UniProtKB-SubCell"/>
</dbReference>
<dbReference type="InterPro" id="IPR017039">
    <property type="entry name" value="Virul_fac_BrkB"/>
</dbReference>
<dbReference type="PIRSF" id="PIRSF035875">
    <property type="entry name" value="RNase_BN"/>
    <property type="match status" value="1"/>
</dbReference>
<feature type="transmembrane region" description="Helical" evidence="6">
    <location>
        <begin position="199"/>
        <end position="222"/>
    </location>
</feature>
<keyword evidence="5 6" id="KW-0472">Membrane</keyword>
<evidence type="ECO:0000256" key="2">
    <source>
        <dbReference type="ARBA" id="ARBA00022475"/>
    </source>
</evidence>
<protein>
    <submittedName>
        <fullName evidence="7">YihY/virulence factor BrkB family protein</fullName>
    </submittedName>
</protein>
<keyword evidence="3 6" id="KW-0812">Transmembrane</keyword>
<feature type="transmembrane region" description="Helical" evidence="6">
    <location>
        <begin position="234"/>
        <end position="253"/>
    </location>
</feature>
<dbReference type="EMBL" id="CP055153">
    <property type="protein sequence ID" value="QMU31235.1"/>
    <property type="molecule type" value="Genomic_DNA"/>
</dbReference>
<evidence type="ECO:0000256" key="3">
    <source>
        <dbReference type="ARBA" id="ARBA00022692"/>
    </source>
</evidence>